<dbReference type="InterPro" id="IPR000008">
    <property type="entry name" value="C2_dom"/>
</dbReference>
<dbReference type="eggNOG" id="KOG1012">
    <property type="taxonomic scope" value="Eukaryota"/>
</dbReference>
<dbReference type="Proteomes" id="UP000006310">
    <property type="component" value="Chromosome 5"/>
</dbReference>
<dbReference type="KEGG" id="kng:KNAG_0E04070"/>
<dbReference type="InterPro" id="IPR052455">
    <property type="entry name" value="Tricalbin_domain"/>
</dbReference>
<feature type="domain" description="C2" evidence="14">
    <location>
        <begin position="444"/>
        <end position="570"/>
    </location>
</feature>
<evidence type="ECO:0000256" key="4">
    <source>
        <dbReference type="ARBA" id="ARBA00022692"/>
    </source>
</evidence>
<evidence type="ECO:0000256" key="7">
    <source>
        <dbReference type="ARBA" id="ARBA00022989"/>
    </source>
</evidence>
<dbReference type="GO" id="GO:0055091">
    <property type="term" value="P:phospholipid homeostasis"/>
    <property type="evidence" value="ECO:0007669"/>
    <property type="project" value="EnsemblFungi"/>
</dbReference>
<evidence type="ECO:0000313" key="16">
    <source>
        <dbReference type="EMBL" id="CCK70660.1"/>
    </source>
</evidence>
<evidence type="ECO:0000256" key="10">
    <source>
        <dbReference type="ARBA" id="ARBA00023136"/>
    </source>
</evidence>
<dbReference type="PROSITE" id="PS51847">
    <property type="entry name" value="SMP"/>
    <property type="match status" value="1"/>
</dbReference>
<keyword evidence="2" id="KW-0813">Transport</keyword>
<evidence type="ECO:0000313" key="17">
    <source>
        <dbReference type="Proteomes" id="UP000006310"/>
    </source>
</evidence>
<keyword evidence="6" id="KW-0256">Endoplasmic reticulum</keyword>
<keyword evidence="7 13" id="KW-1133">Transmembrane helix</keyword>
<dbReference type="Pfam" id="PF00168">
    <property type="entry name" value="C2"/>
    <property type="match status" value="5"/>
</dbReference>
<feature type="domain" description="SMP-LTD" evidence="15">
    <location>
        <begin position="246"/>
        <end position="453"/>
    </location>
</feature>
<dbReference type="InterPro" id="IPR037761">
    <property type="entry name" value="C2A_Tricalbin"/>
</dbReference>
<dbReference type="InterPro" id="IPR035892">
    <property type="entry name" value="C2_domain_sf"/>
</dbReference>
<evidence type="ECO:0000256" key="13">
    <source>
        <dbReference type="SAM" id="Phobius"/>
    </source>
</evidence>
<dbReference type="OMA" id="DHFYGDW"/>
<dbReference type="PROSITE" id="PS50004">
    <property type="entry name" value="C2"/>
    <property type="match status" value="4"/>
</dbReference>
<dbReference type="GO" id="GO:0060304">
    <property type="term" value="P:regulation of phosphatidylinositol dephosphorylation"/>
    <property type="evidence" value="ECO:0007669"/>
    <property type="project" value="EnsemblFungi"/>
</dbReference>
<feature type="domain" description="C2" evidence="14">
    <location>
        <begin position="627"/>
        <end position="753"/>
    </location>
</feature>
<feature type="compositionally biased region" description="Low complexity" evidence="12">
    <location>
        <begin position="1325"/>
        <end position="1334"/>
    </location>
</feature>
<feature type="region of interest" description="Disordered" evidence="12">
    <location>
        <begin position="27"/>
        <end position="98"/>
    </location>
</feature>
<dbReference type="GO" id="GO:0005543">
    <property type="term" value="F:phospholipid binding"/>
    <property type="evidence" value="ECO:0007669"/>
    <property type="project" value="EnsemblFungi"/>
</dbReference>
<dbReference type="Gene3D" id="2.60.40.150">
    <property type="entry name" value="C2 domain"/>
    <property type="match status" value="4"/>
</dbReference>
<feature type="region of interest" description="Disordered" evidence="12">
    <location>
        <begin position="1370"/>
        <end position="1389"/>
    </location>
</feature>
<accession>J7R720</accession>
<feature type="domain" description="C2" evidence="14">
    <location>
        <begin position="766"/>
        <end position="884"/>
    </location>
</feature>
<dbReference type="InterPro" id="IPR037756">
    <property type="entry name" value="C2D_Tricalbin"/>
</dbReference>
<dbReference type="CDD" id="cd04044">
    <property type="entry name" value="C2A_Tricalbin-like"/>
    <property type="match status" value="1"/>
</dbReference>
<name>J7R720_HUIN7</name>
<evidence type="ECO:0000256" key="2">
    <source>
        <dbReference type="ARBA" id="ARBA00022448"/>
    </source>
</evidence>
<feature type="region of interest" description="Disordered" evidence="12">
    <location>
        <begin position="1403"/>
        <end position="1426"/>
    </location>
</feature>
<dbReference type="CDD" id="cd04040">
    <property type="entry name" value="C2D_Tricalbin-like"/>
    <property type="match status" value="1"/>
</dbReference>
<keyword evidence="17" id="KW-1185">Reference proteome</keyword>
<feature type="domain" description="C2" evidence="14">
    <location>
        <begin position="1105"/>
        <end position="1224"/>
    </location>
</feature>
<evidence type="ECO:0008006" key="18">
    <source>
        <dbReference type="Google" id="ProtNLM"/>
    </source>
</evidence>
<dbReference type="InterPro" id="IPR017147">
    <property type="entry name" value="Tricalbin"/>
</dbReference>
<keyword evidence="11" id="KW-0175">Coiled coil</keyword>
<dbReference type="Pfam" id="PF25669">
    <property type="entry name" value="SMP_MUG190-like"/>
    <property type="match status" value="1"/>
</dbReference>
<evidence type="ECO:0000256" key="6">
    <source>
        <dbReference type="ARBA" id="ARBA00022824"/>
    </source>
</evidence>
<feature type="compositionally biased region" description="Basic and acidic residues" evidence="12">
    <location>
        <begin position="600"/>
        <end position="630"/>
    </location>
</feature>
<keyword evidence="4 13" id="KW-0812">Transmembrane</keyword>
<dbReference type="InterPro" id="IPR031468">
    <property type="entry name" value="SMP_LBD"/>
</dbReference>
<evidence type="ECO:0000256" key="12">
    <source>
        <dbReference type="SAM" id="MobiDB-lite"/>
    </source>
</evidence>
<dbReference type="GeneID" id="34526360"/>
<feature type="region of interest" description="Disordered" evidence="12">
    <location>
        <begin position="1295"/>
        <end position="1361"/>
    </location>
</feature>
<dbReference type="GO" id="GO:0061817">
    <property type="term" value="P:endoplasmic reticulum-plasma membrane tethering"/>
    <property type="evidence" value="ECO:0007669"/>
    <property type="project" value="InterPro"/>
</dbReference>
<evidence type="ECO:0000256" key="9">
    <source>
        <dbReference type="ARBA" id="ARBA00023121"/>
    </source>
</evidence>
<dbReference type="GO" id="GO:0005933">
    <property type="term" value="C:cellular bud"/>
    <property type="evidence" value="ECO:0007669"/>
    <property type="project" value="EnsemblFungi"/>
</dbReference>
<keyword evidence="9" id="KW-0446">Lipid-binding</keyword>
<dbReference type="OrthoDB" id="1029639at2759"/>
<reference evidence="17" key="2">
    <citation type="submission" date="2012-08" db="EMBL/GenBank/DDBJ databases">
        <title>Genome sequence of Kazachstania naganishii.</title>
        <authorList>
            <person name="Gordon J.L."/>
            <person name="Armisen D."/>
            <person name="Proux-Wera E."/>
            <person name="OhEigeartaigh S.S."/>
            <person name="Byrne K.P."/>
            <person name="Wolfe K.H."/>
        </authorList>
    </citation>
    <scope>NUCLEOTIDE SEQUENCE [LARGE SCALE GENOMIC DNA]</scope>
    <source>
        <strain evidence="17">ATCC MYA-139 / BCRC 22969 / CBS 8797 / CCRC 22969 / KCTC 17520 / NBRC 10181 / NCYC 3082</strain>
    </source>
</reference>
<dbReference type="HOGENOM" id="CLU_001661_1_1_1"/>
<evidence type="ECO:0000256" key="8">
    <source>
        <dbReference type="ARBA" id="ARBA00023055"/>
    </source>
</evidence>
<organism evidence="16 17">
    <name type="scientific">Huiozyma naganishii (strain ATCC MYA-139 / BCRC 22969 / CBS 8797 / KCTC 17520 / NBRC 10181 / NCYC 3082 / Yp74L-3)</name>
    <name type="common">Yeast</name>
    <name type="synonym">Kazachstania naganishii</name>
    <dbReference type="NCBI Taxonomy" id="1071383"/>
    <lineage>
        <taxon>Eukaryota</taxon>
        <taxon>Fungi</taxon>
        <taxon>Dikarya</taxon>
        <taxon>Ascomycota</taxon>
        <taxon>Saccharomycotina</taxon>
        <taxon>Saccharomycetes</taxon>
        <taxon>Saccharomycetales</taxon>
        <taxon>Saccharomycetaceae</taxon>
        <taxon>Huiozyma</taxon>
    </lineage>
</organism>
<dbReference type="GO" id="GO:0090158">
    <property type="term" value="P:endoplasmic reticulum membrane organization"/>
    <property type="evidence" value="ECO:0007669"/>
    <property type="project" value="EnsemblFungi"/>
</dbReference>
<dbReference type="CDD" id="cd21678">
    <property type="entry name" value="SMP_TCB"/>
    <property type="match status" value="1"/>
</dbReference>
<feature type="region of interest" description="Disordered" evidence="12">
    <location>
        <begin position="600"/>
        <end position="645"/>
    </location>
</feature>
<dbReference type="GO" id="GO:0035621">
    <property type="term" value="P:ER to Golgi ceramide transport"/>
    <property type="evidence" value="ECO:0007669"/>
    <property type="project" value="EnsemblFungi"/>
</dbReference>
<evidence type="ECO:0000256" key="11">
    <source>
        <dbReference type="SAM" id="Coils"/>
    </source>
</evidence>
<evidence type="ECO:0000256" key="3">
    <source>
        <dbReference type="ARBA" id="ARBA00022553"/>
    </source>
</evidence>
<keyword evidence="5" id="KW-0677">Repeat</keyword>
<dbReference type="EMBL" id="HE978318">
    <property type="protein sequence ID" value="CCK70660.1"/>
    <property type="molecule type" value="Genomic_DNA"/>
</dbReference>
<feature type="transmembrane region" description="Helical" evidence="13">
    <location>
        <begin position="181"/>
        <end position="199"/>
    </location>
</feature>
<keyword evidence="10 13" id="KW-0472">Membrane</keyword>
<gene>
    <name evidence="16" type="primary">KNAG0E04070</name>
    <name evidence="16" type="ordered locus">KNAG_0E04070</name>
</gene>
<comment type="subcellular location">
    <subcellularLocation>
        <location evidence="1">Endoplasmic reticulum membrane</location>
    </subcellularLocation>
</comment>
<evidence type="ECO:0000256" key="5">
    <source>
        <dbReference type="ARBA" id="ARBA00022737"/>
    </source>
</evidence>
<dbReference type="STRING" id="1071383.J7R720"/>
<dbReference type="CDD" id="cd04052">
    <property type="entry name" value="C2B_Tricalbin-like"/>
    <property type="match status" value="1"/>
</dbReference>
<sequence>MTADSYSHGELAENVSVSASAAENALAGFTSGSSTVRDDSTASRRGTASDASRPPPVTPITVPEVLVASTARGGKKLPAPNRQGTLGSVPLEALHPDQSKTVDGREANRFDTSISGPGILDEMTEEEKQEMRDLVERDNVENLFPWKYVLGFHPSGKGSPSMTNDSRVIKTYILENFYSDWWVNISLMLGTCFFAWVFAYMGLSWWSLGLVFTCAASVYSLEYRRFNRNIRDDLKRVTIDETISGKVETTQWLNSFLSKFWVIYMPVLSEQVKDKANPILAESAPGYGIEALSLEDFTMGSKAPAIRGIKSYTKKGKDVVEMDWSFAFTPNDVSDMTQVEIENKVNPRISLGVTLGKSIVSKTLSVLVENINVAGKIHVSLKFGKVFPNIRMVSVQLIEPPLIDFVLKPLGGDALGLDVMSFLPGLKSFVKRMIDSIAGPMLYAPNHLDIDVEEIMSATANDANGVVAITLSSASNLVGSTFITNTVDPYIVLKLDKPLPGSDTEVRTSIKDDIKNPIWNETKYILVNSLDQKLTMSCFDFNDVRTDQLIGTVEFDLSTLYQSPAIENTSSDLRVGSKRNGSLNYSIHFFPALESKKSIEERKQKEKEKMRKNEEKNEENKEDGEKKSEEEYMDDDENEAELPEDECDSGILKFTLEKIKNLPVASAFSNSLSPSVELYLDSKLIKKYRTLKRINEPAWNESIEFLVFSKANSKMTLIVYNVRSNGKNELCRYTVNVDDFLNMLDAGQDTLSASPSGNIGIMAAWKPVKLTGAYIGKSSSLDPLGCLRIDVGQGQVMSTLSGIGDIDPYFTVSINKHIRYKSRHYSDTMDPKFNTTVYLPIVSENQVLSIAMADYQSVGADRRIGSITMPLSKIIEMDKKSSEYSCTSKFAGDKKKFNLRNKNGDTKEDYLELGFSFIPTKKVFSPDELEKVKEMEKELKEKKEKFEKEQEELKKEMQVTPADYHIVEINDPFEELESKISKKDRMSLDEFMNHNSGVLTMHILKGYLSSASTYLNVLVDSVPYPQFVTPIYNGSTPIAETNNIFVRDLKNSKLLFRVTRKRVPKRREDVVAEYYVSTLSLLKSGYSKPTKIQFNGNTLDLRFMYNPTIYKLPSSEGVLDTGIITMNLIGGNDLMPADRNGKSDPFVYIYVDGAKVYKSQIIKKTLDPVWNENVDIPVISKSRSQIRIKVLDWDRAGANDYLGEIALNLHSITQNKKQSWEEPLNTQGTLRFDTIFVPQYIKPDVECLEKSKMNNAPMKAIGSGANAVTGTAGAVVGVAAGGVKAGSKLFKHIGGGRLRRSSDRGERPDGEPTFNNPFSRRRSRGGSVESSAAVTDTRTENQSIDEEVNNNDTESTENRRLGNPLKALRRSLSHSSGSPGDVEGGSEDVRTKGFAIPNIIPHHNQTAGDATSHVSAVPSSSSTQSYKGRISVLAATNVGKYVQVVVSVVQKGTSTPVLKTQTKKASKDGTAYYQAETAPFAASSNATLEFTAIESRKLAKDKKIGSAKISLSNPHLHGGEKAAVDIAPGRIIFQIDHDAS</sequence>
<dbReference type="PIRSF" id="PIRSF037232">
    <property type="entry name" value="Tricalbin"/>
    <property type="match status" value="1"/>
</dbReference>
<feature type="coiled-coil region" evidence="11">
    <location>
        <begin position="925"/>
        <end position="959"/>
    </location>
</feature>
<dbReference type="GO" id="GO:0120010">
    <property type="term" value="P:intermembrane phospholipid transfer"/>
    <property type="evidence" value="ECO:0007669"/>
    <property type="project" value="EnsemblFungi"/>
</dbReference>
<dbReference type="GO" id="GO:0032541">
    <property type="term" value="C:cortical endoplasmic reticulum"/>
    <property type="evidence" value="ECO:0007669"/>
    <property type="project" value="EnsemblFungi"/>
</dbReference>
<dbReference type="InterPro" id="IPR056910">
    <property type="entry name" value="TCB1-3_C2"/>
</dbReference>
<dbReference type="Pfam" id="PF24920">
    <property type="entry name" value="C2_TCB1"/>
    <property type="match status" value="1"/>
</dbReference>
<feature type="compositionally biased region" description="Acidic residues" evidence="12">
    <location>
        <begin position="631"/>
        <end position="645"/>
    </location>
</feature>
<dbReference type="RefSeq" id="XP_022464906.1">
    <property type="nucleotide sequence ID" value="XM_022608406.1"/>
</dbReference>
<keyword evidence="3" id="KW-0597">Phosphoprotein</keyword>
<feature type="compositionally biased region" description="Low complexity" evidence="12">
    <location>
        <begin position="1410"/>
        <end position="1425"/>
    </location>
</feature>
<dbReference type="InterPro" id="IPR037765">
    <property type="entry name" value="C2B_Tricalbin"/>
</dbReference>
<dbReference type="SUPFAM" id="SSF49562">
    <property type="entry name" value="C2 domain (Calcium/lipid-binding domain, CaLB)"/>
    <property type="match status" value="4"/>
</dbReference>
<reference evidence="16 17" key="1">
    <citation type="journal article" date="2011" name="Proc. Natl. Acad. Sci. U.S.A.">
        <title>Evolutionary erosion of yeast sex chromosomes by mating-type switching accidents.</title>
        <authorList>
            <person name="Gordon J.L."/>
            <person name="Armisen D."/>
            <person name="Proux-Wera E."/>
            <person name="Oheigeartaigh S.S."/>
            <person name="Byrne K.P."/>
            <person name="Wolfe K.H."/>
        </authorList>
    </citation>
    <scope>NUCLEOTIDE SEQUENCE [LARGE SCALE GENOMIC DNA]</scope>
    <source>
        <strain evidence="17">ATCC MYA-139 / BCRC 22969 / CBS 8797 / CCRC 22969 / KCTC 17520 / NBRC 10181 / NCYC 3082</strain>
    </source>
</reference>
<feature type="compositionally biased region" description="Basic and acidic residues" evidence="12">
    <location>
        <begin position="1300"/>
        <end position="1310"/>
    </location>
</feature>
<evidence type="ECO:0000256" key="1">
    <source>
        <dbReference type="ARBA" id="ARBA00004586"/>
    </source>
</evidence>
<protein>
    <recommendedName>
        <fullName evidence="18">Tricalbin</fullName>
    </recommendedName>
</protein>
<dbReference type="SMART" id="SM00239">
    <property type="entry name" value="C2"/>
    <property type="match status" value="5"/>
</dbReference>
<keyword evidence="8" id="KW-0445">Lipid transport</keyword>
<dbReference type="GO" id="GO:0005789">
    <property type="term" value="C:endoplasmic reticulum membrane"/>
    <property type="evidence" value="ECO:0007669"/>
    <property type="project" value="UniProtKB-SubCell"/>
</dbReference>
<dbReference type="PANTHER" id="PTHR46980:SF1">
    <property type="entry name" value="TRICALBIN-3"/>
    <property type="match status" value="1"/>
</dbReference>
<dbReference type="PANTHER" id="PTHR46980">
    <property type="entry name" value="TRICALBIN-1-RELATED"/>
    <property type="match status" value="1"/>
</dbReference>
<evidence type="ECO:0000259" key="14">
    <source>
        <dbReference type="PROSITE" id="PS50004"/>
    </source>
</evidence>
<proteinExistence type="predicted"/>
<evidence type="ECO:0000259" key="15">
    <source>
        <dbReference type="PROSITE" id="PS51847"/>
    </source>
</evidence>